<evidence type="ECO:0000256" key="7">
    <source>
        <dbReference type="SAM" id="SignalP"/>
    </source>
</evidence>
<protein>
    <recommendedName>
        <fullName evidence="3 6">Beta-lactamase</fullName>
        <ecNumber evidence="2 6">3.5.2.6</ecNumber>
    </recommendedName>
</protein>
<evidence type="ECO:0000259" key="8">
    <source>
        <dbReference type="Pfam" id="PF13354"/>
    </source>
</evidence>
<evidence type="ECO:0000313" key="9">
    <source>
        <dbReference type="EMBL" id="GIE21872.1"/>
    </source>
</evidence>
<dbReference type="Gene3D" id="3.40.710.10">
    <property type="entry name" value="DD-peptidase/beta-lactamase superfamily"/>
    <property type="match status" value="1"/>
</dbReference>
<organism evidence="9 10">
    <name type="scientific">Winogradskya humida</name>
    <dbReference type="NCBI Taxonomy" id="113566"/>
    <lineage>
        <taxon>Bacteria</taxon>
        <taxon>Bacillati</taxon>
        <taxon>Actinomycetota</taxon>
        <taxon>Actinomycetes</taxon>
        <taxon>Micromonosporales</taxon>
        <taxon>Micromonosporaceae</taxon>
        <taxon>Winogradskya</taxon>
    </lineage>
</organism>
<feature type="chain" id="PRO_5046888944" description="Beta-lactamase" evidence="7">
    <location>
        <begin position="30"/>
        <end position="292"/>
    </location>
</feature>
<comment type="similarity">
    <text evidence="1 6">Belongs to the class-A beta-lactamase family.</text>
</comment>
<dbReference type="RefSeq" id="WP_203838983.1">
    <property type="nucleotide sequence ID" value="NZ_BAAATV010000002.1"/>
</dbReference>
<dbReference type="InterPro" id="IPR012338">
    <property type="entry name" value="Beta-lactam/transpept-like"/>
</dbReference>
<dbReference type="PANTHER" id="PTHR35333:SF3">
    <property type="entry name" value="BETA-LACTAMASE-TYPE TRANSPEPTIDASE FOLD CONTAINING PROTEIN"/>
    <property type="match status" value="1"/>
</dbReference>
<dbReference type="InterPro" id="IPR023650">
    <property type="entry name" value="Beta-lactam_class-A_AS"/>
</dbReference>
<evidence type="ECO:0000256" key="5">
    <source>
        <dbReference type="ARBA" id="ARBA00023251"/>
    </source>
</evidence>
<dbReference type="Pfam" id="PF13354">
    <property type="entry name" value="Beta-lactamase2"/>
    <property type="match status" value="1"/>
</dbReference>
<dbReference type="PANTHER" id="PTHR35333">
    <property type="entry name" value="BETA-LACTAMASE"/>
    <property type="match status" value="1"/>
</dbReference>
<evidence type="ECO:0000256" key="6">
    <source>
        <dbReference type="RuleBase" id="RU361140"/>
    </source>
</evidence>
<dbReference type="EC" id="3.5.2.6" evidence="2 6"/>
<keyword evidence="4 6" id="KW-0378">Hydrolase</keyword>
<dbReference type="InterPro" id="IPR045155">
    <property type="entry name" value="Beta-lactam_cat"/>
</dbReference>
<dbReference type="InterPro" id="IPR000871">
    <property type="entry name" value="Beta-lactam_class-A"/>
</dbReference>
<sequence>MVDHLSRRALLTGGATATAVLLLPGAANADSGLPGLEREYDARIGAYALDTGTGRTVEHRSREQFPLLSTFKVLASAAVLRRARTCDPGLLDRRVFFGTADLVANSPVTSLHLEEGMTVAELCAAAIGYSDNTAGNLLLRLLGGPDGVTRYARGIGDPVTRLDRWETALNIWSPAEVRDTTTPSAMGRNLQALTLGHALYPDDRERLLGWLRANTTGGARIRAGLPPSWTVGDKTGSSDFYGAANDLAIVHPRTGAPLIVAIYTNRNDAAVPYDNTLIARTATALVRALGRL</sequence>
<name>A0ABQ3ZTE7_9ACTN</name>
<gene>
    <name evidence="9" type="ORF">Ahu01nite_049740</name>
</gene>
<dbReference type="SUPFAM" id="SSF56601">
    <property type="entry name" value="beta-lactamase/transpeptidase-like"/>
    <property type="match status" value="1"/>
</dbReference>
<evidence type="ECO:0000256" key="4">
    <source>
        <dbReference type="ARBA" id="ARBA00022801"/>
    </source>
</evidence>
<proteinExistence type="inferred from homology"/>
<reference evidence="9 10" key="1">
    <citation type="submission" date="2021-01" db="EMBL/GenBank/DDBJ databases">
        <title>Whole genome shotgun sequence of Actinoplanes humidus NBRC 14915.</title>
        <authorList>
            <person name="Komaki H."/>
            <person name="Tamura T."/>
        </authorList>
    </citation>
    <scope>NUCLEOTIDE SEQUENCE [LARGE SCALE GENOMIC DNA]</scope>
    <source>
        <strain evidence="9 10">NBRC 14915</strain>
    </source>
</reference>
<evidence type="ECO:0000256" key="3">
    <source>
        <dbReference type="ARBA" id="ARBA00018879"/>
    </source>
</evidence>
<dbReference type="InterPro" id="IPR006311">
    <property type="entry name" value="TAT_signal"/>
</dbReference>
<dbReference type="PROSITE" id="PS00146">
    <property type="entry name" value="BETA_LACTAMASE_A"/>
    <property type="match status" value="1"/>
</dbReference>
<dbReference type="PROSITE" id="PS51318">
    <property type="entry name" value="TAT"/>
    <property type="match status" value="1"/>
</dbReference>
<keyword evidence="5 6" id="KW-0046">Antibiotic resistance</keyword>
<keyword evidence="7" id="KW-0732">Signal</keyword>
<evidence type="ECO:0000256" key="1">
    <source>
        <dbReference type="ARBA" id="ARBA00009009"/>
    </source>
</evidence>
<dbReference type="PRINTS" id="PR00118">
    <property type="entry name" value="BLACTAMASEA"/>
</dbReference>
<keyword evidence="10" id="KW-1185">Reference proteome</keyword>
<feature type="domain" description="Beta-lactamase class A catalytic" evidence="8">
    <location>
        <begin position="45"/>
        <end position="264"/>
    </location>
</feature>
<accession>A0ABQ3ZTE7</accession>
<feature type="signal peptide" evidence="7">
    <location>
        <begin position="1"/>
        <end position="29"/>
    </location>
</feature>
<comment type="catalytic activity">
    <reaction evidence="6">
        <text>a beta-lactam + H2O = a substituted beta-amino acid</text>
        <dbReference type="Rhea" id="RHEA:20401"/>
        <dbReference type="ChEBI" id="CHEBI:15377"/>
        <dbReference type="ChEBI" id="CHEBI:35627"/>
        <dbReference type="ChEBI" id="CHEBI:140347"/>
        <dbReference type="EC" id="3.5.2.6"/>
    </reaction>
</comment>
<evidence type="ECO:0000256" key="2">
    <source>
        <dbReference type="ARBA" id="ARBA00012865"/>
    </source>
</evidence>
<dbReference type="EMBL" id="BOMN01000062">
    <property type="protein sequence ID" value="GIE21872.1"/>
    <property type="molecule type" value="Genomic_DNA"/>
</dbReference>
<comment type="caution">
    <text evidence="9">The sequence shown here is derived from an EMBL/GenBank/DDBJ whole genome shotgun (WGS) entry which is preliminary data.</text>
</comment>
<dbReference type="Proteomes" id="UP000603200">
    <property type="component" value="Unassembled WGS sequence"/>
</dbReference>
<dbReference type="NCBIfam" id="NF033103">
    <property type="entry name" value="bla_class_A"/>
    <property type="match status" value="1"/>
</dbReference>
<evidence type="ECO:0000313" key="10">
    <source>
        <dbReference type="Proteomes" id="UP000603200"/>
    </source>
</evidence>